<gene>
    <name evidence="2" type="ORF">Mia14_0748</name>
</gene>
<evidence type="ECO:0000313" key="2">
    <source>
        <dbReference type="EMBL" id="ASI14046.1"/>
    </source>
</evidence>
<name>A0A218NNL6_9ARCH</name>
<dbReference type="EMBL" id="CP019964">
    <property type="protein sequence ID" value="ASI14046.1"/>
    <property type="molecule type" value="Genomic_DNA"/>
</dbReference>
<keyword evidence="3" id="KW-1185">Reference proteome</keyword>
<accession>A0A218NNL6</accession>
<dbReference type="InterPro" id="IPR036390">
    <property type="entry name" value="WH_DNA-bd_sf"/>
</dbReference>
<dbReference type="Gene3D" id="1.10.10.10">
    <property type="entry name" value="Winged helix-like DNA-binding domain superfamily/Winged helix DNA-binding domain"/>
    <property type="match status" value="1"/>
</dbReference>
<reference evidence="2 3" key="1">
    <citation type="journal article" date="2017" name="Nat. Commun.">
        <title>'ARMAN' archaea depend on association with euryarchaeal host in culture and in situ.</title>
        <authorList>
            <person name="Golyshina O."/>
            <person name="Toshchakov S."/>
            <person name="Makarova K."/>
            <person name="Gavrilov S."/>
            <person name="Korzhenkov A."/>
            <person name="La Cono V."/>
            <person name="Arcadi E."/>
            <person name="Nechitaylo T."/>
            <person name="Ferrer M."/>
            <person name="Kublanov I."/>
            <person name="Wolf Y."/>
            <person name="Yakimov M."/>
            <person name="Golyshin P."/>
            <person name="Slesarev A."/>
            <person name="Kozyavkin S."/>
        </authorList>
    </citation>
    <scope>NUCLEOTIDE SEQUENCE [LARGE SCALE GENOMIC DNA]</scope>
    <source>
        <strain evidence="2 3">Mia14</strain>
    </source>
</reference>
<evidence type="ECO:0000313" key="3">
    <source>
        <dbReference type="Proteomes" id="UP000197679"/>
    </source>
</evidence>
<dbReference type="KEGG" id="marh:Mia14_0748"/>
<protein>
    <submittedName>
        <fullName evidence="2">Transcriptional regulator, HTH domain</fullName>
    </submittedName>
</protein>
<dbReference type="AlphaFoldDB" id="A0A218NNL6"/>
<evidence type="ECO:0000256" key="1">
    <source>
        <dbReference type="SAM" id="MobiDB-lite"/>
    </source>
</evidence>
<proteinExistence type="predicted"/>
<organism evidence="2 3">
    <name type="scientific">Candidatus Mancarchaeum acidiphilum</name>
    <dbReference type="NCBI Taxonomy" id="1920749"/>
    <lineage>
        <taxon>Archaea</taxon>
        <taxon>Candidatus Micrarchaeota</taxon>
        <taxon>Candidatus Mancarchaeum</taxon>
    </lineage>
</organism>
<dbReference type="Proteomes" id="UP000197679">
    <property type="component" value="Chromosome"/>
</dbReference>
<dbReference type="InterPro" id="IPR036388">
    <property type="entry name" value="WH-like_DNA-bd_sf"/>
</dbReference>
<dbReference type="SUPFAM" id="SSF46785">
    <property type="entry name" value="Winged helix' DNA-binding domain"/>
    <property type="match status" value="1"/>
</dbReference>
<feature type="region of interest" description="Disordered" evidence="1">
    <location>
        <begin position="1"/>
        <end position="29"/>
    </location>
</feature>
<sequence>MQHYQRFGFARNAKPGTRQEQRSAGSADLNTLGQREKILELKSDIMAELSNIEQLIVDVMQSMGATKETSIKTADDIAKKCSRPKGLVTNSLITLTQKGLIKRVAREKVAGYYIVQK</sequence>